<evidence type="ECO:0000259" key="1">
    <source>
        <dbReference type="Pfam" id="PF21546"/>
    </source>
</evidence>
<evidence type="ECO:0000313" key="3">
    <source>
        <dbReference type="Proteomes" id="UP001166571"/>
    </source>
</evidence>
<accession>A0ABS7MI00</accession>
<dbReference type="Gene3D" id="3.30.420.40">
    <property type="match status" value="2"/>
</dbReference>
<keyword evidence="2" id="KW-0808">Transferase</keyword>
<reference evidence="2" key="1">
    <citation type="submission" date="2021-08" db="EMBL/GenBank/DDBJ databases">
        <title>Sphingopyxis panaciterrulae sp. nov., isolated from the surface water of the Yellow Sea.</title>
        <authorList>
            <person name="Gao Z."/>
            <person name="Zhang D."/>
            <person name="Zhang A."/>
        </authorList>
    </citation>
    <scope>NUCLEOTIDE SEQUENCE</scope>
    <source>
        <strain evidence="2">XHP0097</strain>
    </source>
</reference>
<proteinExistence type="predicted"/>
<dbReference type="SUPFAM" id="SSF53067">
    <property type="entry name" value="Actin-like ATPase domain"/>
    <property type="match status" value="1"/>
</dbReference>
<feature type="domain" description="Carbohydrate kinase FGGY C-terminal" evidence="1">
    <location>
        <begin position="248"/>
        <end position="433"/>
    </location>
</feature>
<sequence length="472" mass="50294">MGEGRYIVVDLGKTLSKVSLWTGDGRILNRQVRPNAAVEEGGLRRLDVHAIGHWLIGALAEYADHPVEAIIPVGHGAAVVALVDDHMAFLPLDYEQDLSAHHLAEYRAERDAFALTGSPALPGGLNLGAQLYLLEQVYPAAMARATLVPWAQYWAWFLCGEARSEITTLGCHSDLWHPEAKSFSPLADRKGWGERFAPFAHAGEQIGFLRRAIADQSGLSARVAVHAGMHDSNAALLAARSCGELSSGDATILSTGTWFVAMRSPEQGEATPSLPEGRDCLVNVDVDGRPVPSARFMGGREIETVAGPEAVRVDHGPDQSRLLAAVENFAGLGTMILPTFAPGNGPFAHAKGEWLGAQPSRLERSAGACIYAALVADASLDLIGAKERILVEGRFAAAAVFVRSLARLRPDLNVCTSPAHIDASFGALCAIDRRIAPGAPLHAVAPLDVDLETYRTKWRAAIADRIGSGAAR</sequence>
<dbReference type="Proteomes" id="UP001166571">
    <property type="component" value="Unassembled WGS sequence"/>
</dbReference>
<gene>
    <name evidence="2" type="ORF">K5P26_14705</name>
</gene>
<evidence type="ECO:0000313" key="2">
    <source>
        <dbReference type="EMBL" id="MBY4638391.1"/>
    </source>
</evidence>
<keyword evidence="2" id="KW-0418">Kinase</keyword>
<dbReference type="CDD" id="cd07772">
    <property type="entry name" value="ASKHA_NBD_FGGY_NaCK-like"/>
    <property type="match status" value="1"/>
</dbReference>
<protein>
    <submittedName>
        <fullName evidence="2">Carbohydrate kinase</fullName>
    </submittedName>
</protein>
<dbReference type="Pfam" id="PF21546">
    <property type="entry name" value="FGGY_C_2"/>
    <property type="match status" value="1"/>
</dbReference>
<dbReference type="InterPro" id="IPR043129">
    <property type="entry name" value="ATPase_NBD"/>
</dbReference>
<dbReference type="InterPro" id="IPR049382">
    <property type="entry name" value="FGGY_C_2"/>
</dbReference>
<comment type="caution">
    <text evidence="2">The sequence shown here is derived from an EMBL/GenBank/DDBJ whole genome shotgun (WGS) entry which is preliminary data.</text>
</comment>
<dbReference type="EMBL" id="JAILXK010000002">
    <property type="protein sequence ID" value="MBY4638391.1"/>
    <property type="molecule type" value="Genomic_DNA"/>
</dbReference>
<organism evidence="2 3">
    <name type="scientific">Sphingopyxis jiangsuensis</name>
    <dbReference type="NCBI Taxonomy" id="2871171"/>
    <lineage>
        <taxon>Bacteria</taxon>
        <taxon>Pseudomonadati</taxon>
        <taxon>Pseudomonadota</taxon>
        <taxon>Alphaproteobacteria</taxon>
        <taxon>Sphingomonadales</taxon>
        <taxon>Sphingomonadaceae</taxon>
        <taxon>Sphingopyxis</taxon>
    </lineage>
</organism>
<dbReference type="RefSeq" id="WP_222137315.1">
    <property type="nucleotide sequence ID" value="NZ_JAILXK010000002.1"/>
</dbReference>
<keyword evidence="3" id="KW-1185">Reference proteome</keyword>
<dbReference type="GO" id="GO:0016301">
    <property type="term" value="F:kinase activity"/>
    <property type="evidence" value="ECO:0007669"/>
    <property type="project" value="UniProtKB-KW"/>
</dbReference>
<name>A0ABS7MI00_9SPHN</name>